<proteinExistence type="predicted"/>
<sequence>MIEILSLPRRPKEPTVDITKLKLKSGLPLNSLPGWELIPLNCKLPMVKCPGNQVIFSINKIGKIIKKKERQEFNVSTNESLPEYNPLQDSHLRSFYAIERNLKRLRENGEITENNDVICNLKDFNKYRQELHKAKVYYILQEMNRMDLEQRDRVLINNAEYITSCDHRNLAARQHSYNEVLQRKNTADQQRWERFKKLWKSKQDKINYIKATKTLESTTAEHQKLLRQLDMKRHWEQCHDIQRKKLIKFKKLIQFKSDRFHKNIKRLHTARTQQTGAKEMDLWKQRLAERIRNQEKIRSILSEIEREKQSYIEEHKANCREKWQMIQKEIRNRSLHNRRKLNLTMGKKDEGKNQNSKLTSNPSYCGDFQASFDKLLDEDVCKALNAVLDMEANSQVPFEANDPIYKAAQFIMQHILKKLKKDLSGDKEAFDSLSCRIGCFFDEAKKFVIFRSTQIISAIRKALAEGQCPNSSVFGNGSMSRPFLKRTSGGRVSFNNTSSTIGISSYEIHPLIEVREVGDRRPTPAGSLASIVVDSTASLLEKTHTSHLCRNELVFIEHYLTKFKRDLLVGIGRRVFAAIQCHFENKIMNVRQELLDIDRKFLVKQSTKSILRYAINPLDFESNLRLCISALSSDIIWSLQKVLLKMPTDPRRPIKPRANCQCMQENQM</sequence>
<keyword evidence="2" id="KW-1185">Reference proteome</keyword>
<reference evidence="1" key="1">
    <citation type="submission" date="2020-05" db="UniProtKB">
        <authorList>
            <consortium name="EnsemblMetazoa"/>
        </authorList>
    </citation>
    <scope>IDENTIFICATION</scope>
    <source>
        <strain evidence="1">Aabys</strain>
    </source>
</reference>
<dbReference type="VEuPathDB" id="VectorBase:MDOA008540"/>
<evidence type="ECO:0000313" key="1">
    <source>
        <dbReference type="EnsemblMetazoa" id="MDOA008540-PA"/>
    </source>
</evidence>
<dbReference type="VEuPathDB" id="VectorBase:MDOMA2_000389"/>
<dbReference type="KEGG" id="mde:101899017"/>
<dbReference type="OrthoDB" id="8197715at2759"/>
<evidence type="ECO:0000313" key="3">
    <source>
        <dbReference type="RefSeq" id="XP_005186091.1"/>
    </source>
</evidence>
<dbReference type="AlphaFoldDB" id="A0A1I8MUE7"/>
<dbReference type="Proteomes" id="UP001652621">
    <property type="component" value="Unplaced"/>
</dbReference>
<gene>
    <name evidence="1" type="primary">101899017</name>
    <name evidence="3" type="synonym">LOC101899017</name>
</gene>
<dbReference type="STRING" id="7370.A0A1I8MUE7"/>
<evidence type="ECO:0000313" key="2">
    <source>
        <dbReference type="Proteomes" id="UP001652621"/>
    </source>
</evidence>
<dbReference type="eggNOG" id="ENOG502S41A">
    <property type="taxonomic scope" value="Eukaryota"/>
</dbReference>
<dbReference type="EnsemblMetazoa" id="MDOA008540-RA">
    <property type="protein sequence ID" value="MDOA008540-PA"/>
    <property type="gene ID" value="MDOA008540"/>
</dbReference>
<name>A0A1I8MUE7_MUSDO</name>
<organism evidence="1">
    <name type="scientific">Musca domestica</name>
    <name type="common">House fly</name>
    <dbReference type="NCBI Taxonomy" id="7370"/>
    <lineage>
        <taxon>Eukaryota</taxon>
        <taxon>Metazoa</taxon>
        <taxon>Ecdysozoa</taxon>
        <taxon>Arthropoda</taxon>
        <taxon>Hexapoda</taxon>
        <taxon>Insecta</taxon>
        <taxon>Pterygota</taxon>
        <taxon>Neoptera</taxon>
        <taxon>Endopterygota</taxon>
        <taxon>Diptera</taxon>
        <taxon>Brachycera</taxon>
        <taxon>Muscomorpha</taxon>
        <taxon>Muscoidea</taxon>
        <taxon>Muscidae</taxon>
        <taxon>Musca</taxon>
    </lineage>
</organism>
<dbReference type="GeneID" id="101899017"/>
<dbReference type="RefSeq" id="XP_005186091.1">
    <property type="nucleotide sequence ID" value="XM_005186034.2"/>
</dbReference>
<protein>
    <submittedName>
        <fullName evidence="3">Uncharacterized protein LOC101899017</fullName>
    </submittedName>
</protein>
<reference evidence="3" key="2">
    <citation type="submission" date="2025-04" db="UniProtKB">
        <authorList>
            <consortium name="RefSeq"/>
        </authorList>
    </citation>
    <scope>IDENTIFICATION</scope>
    <source>
        <strain evidence="3">Aabys</strain>
    </source>
</reference>
<accession>A0A1I8MUE7</accession>